<feature type="compositionally biased region" description="Basic residues" evidence="1">
    <location>
        <begin position="279"/>
        <end position="296"/>
    </location>
</feature>
<feature type="domain" description="DUF4219" evidence="2">
    <location>
        <begin position="78"/>
        <end position="103"/>
    </location>
</feature>
<proteinExistence type="predicted"/>
<feature type="compositionally biased region" description="Low complexity" evidence="1">
    <location>
        <begin position="11"/>
        <end position="21"/>
    </location>
</feature>
<dbReference type="Pfam" id="PF13961">
    <property type="entry name" value="DUF4219"/>
    <property type="match status" value="1"/>
</dbReference>
<dbReference type="EMBL" id="JAUUTY010000002">
    <property type="protein sequence ID" value="KAK1678109.1"/>
    <property type="molecule type" value="Genomic_DNA"/>
</dbReference>
<comment type="caution">
    <text evidence="3">The sequence shown here is derived from an EMBL/GenBank/DDBJ whole genome shotgun (WGS) entry which is preliminary data.</text>
</comment>
<sequence>MAESKKDGESTEATDAAATAQGGDGTRASRSPPHTPAERTRSRGRNLVQRRGNNEIVVHERVIQSGGGGGHMVYPTMTSTNYIEWALVMKINLHAQGLWEAVSGMGEPGDREDMAALSALLRSVPPELVPILAVKDTSAEAWEAIKLMKMCVSRERNATAQRCAGTCSIETLLDLEDLSVEELIGRLSAAEKRCTGGTSEGAGSKLLLTEEEWIARGKKYKEQGSSSGGASGKKGRGKPQNGKGNGDRDMSQVKCYNCSKYAGHFSCDCKEPRRERKGQPRHVPGHFGRERRRRPPPHLLLHDQRR</sequence>
<dbReference type="Proteomes" id="UP001231189">
    <property type="component" value="Unassembled WGS sequence"/>
</dbReference>
<protein>
    <recommendedName>
        <fullName evidence="2">DUF4219 domain-containing protein</fullName>
    </recommendedName>
</protein>
<feature type="compositionally biased region" description="Basic and acidic residues" evidence="1">
    <location>
        <begin position="269"/>
        <end position="278"/>
    </location>
</feature>
<organism evidence="3 4">
    <name type="scientific">Lolium multiflorum</name>
    <name type="common">Italian ryegrass</name>
    <name type="synonym">Lolium perenne subsp. multiflorum</name>
    <dbReference type="NCBI Taxonomy" id="4521"/>
    <lineage>
        <taxon>Eukaryota</taxon>
        <taxon>Viridiplantae</taxon>
        <taxon>Streptophyta</taxon>
        <taxon>Embryophyta</taxon>
        <taxon>Tracheophyta</taxon>
        <taxon>Spermatophyta</taxon>
        <taxon>Magnoliopsida</taxon>
        <taxon>Liliopsida</taxon>
        <taxon>Poales</taxon>
        <taxon>Poaceae</taxon>
        <taxon>BOP clade</taxon>
        <taxon>Pooideae</taxon>
        <taxon>Poodae</taxon>
        <taxon>Poeae</taxon>
        <taxon>Poeae Chloroplast Group 2 (Poeae type)</taxon>
        <taxon>Loliodinae</taxon>
        <taxon>Loliinae</taxon>
        <taxon>Lolium</taxon>
    </lineage>
</organism>
<evidence type="ECO:0000313" key="4">
    <source>
        <dbReference type="Proteomes" id="UP001231189"/>
    </source>
</evidence>
<dbReference type="InterPro" id="IPR025314">
    <property type="entry name" value="DUF4219"/>
</dbReference>
<reference evidence="3" key="1">
    <citation type="submission" date="2023-07" db="EMBL/GenBank/DDBJ databases">
        <title>A chromosome-level genome assembly of Lolium multiflorum.</title>
        <authorList>
            <person name="Chen Y."/>
            <person name="Copetti D."/>
            <person name="Kolliker R."/>
            <person name="Studer B."/>
        </authorList>
    </citation>
    <scope>NUCLEOTIDE SEQUENCE</scope>
    <source>
        <strain evidence="3">02402/16</strain>
        <tissue evidence="3">Leaf</tissue>
    </source>
</reference>
<feature type="region of interest" description="Disordered" evidence="1">
    <location>
        <begin position="219"/>
        <end position="249"/>
    </location>
</feature>
<feature type="region of interest" description="Disordered" evidence="1">
    <location>
        <begin position="269"/>
        <end position="306"/>
    </location>
</feature>
<keyword evidence="4" id="KW-1185">Reference proteome</keyword>
<accession>A0AAD8WRR0</accession>
<evidence type="ECO:0000259" key="2">
    <source>
        <dbReference type="Pfam" id="PF13961"/>
    </source>
</evidence>
<evidence type="ECO:0000256" key="1">
    <source>
        <dbReference type="SAM" id="MobiDB-lite"/>
    </source>
</evidence>
<gene>
    <name evidence="3" type="ORF">QYE76_038957</name>
</gene>
<evidence type="ECO:0000313" key="3">
    <source>
        <dbReference type="EMBL" id="KAK1678109.1"/>
    </source>
</evidence>
<feature type="region of interest" description="Disordered" evidence="1">
    <location>
        <begin position="1"/>
        <end position="53"/>
    </location>
</feature>
<name>A0AAD8WRR0_LOLMU</name>
<dbReference type="AlphaFoldDB" id="A0AAD8WRR0"/>